<dbReference type="PRINTS" id="PR00039">
    <property type="entry name" value="HTHLYSR"/>
</dbReference>
<accession>A0A3R9KR24</accession>
<dbReference type="InterPro" id="IPR036390">
    <property type="entry name" value="WH_DNA-bd_sf"/>
</dbReference>
<keyword evidence="7" id="KW-1185">Reference proteome</keyword>
<dbReference type="GO" id="GO:0003700">
    <property type="term" value="F:DNA-binding transcription factor activity"/>
    <property type="evidence" value="ECO:0007669"/>
    <property type="project" value="InterPro"/>
</dbReference>
<evidence type="ECO:0000313" key="7">
    <source>
        <dbReference type="Proteomes" id="UP000267081"/>
    </source>
</evidence>
<dbReference type="InterPro" id="IPR005119">
    <property type="entry name" value="LysR_subst-bd"/>
</dbReference>
<feature type="domain" description="HTH lysR-type" evidence="5">
    <location>
        <begin position="1"/>
        <end position="58"/>
    </location>
</feature>
<reference evidence="6 7" key="1">
    <citation type="submission" date="2018-12" db="EMBL/GenBank/DDBJ databases">
        <title>Amycolatopsis eburnea sp. nov. actinomycete associate with arbuscular mycorrhiza fungal spore.</title>
        <authorList>
            <person name="Lumyong S."/>
            <person name="Chaiya L."/>
        </authorList>
    </citation>
    <scope>NUCLEOTIDE SEQUENCE [LARGE SCALE GENOMIC DNA]</scope>
    <source>
        <strain evidence="6 7">GLM-1</strain>
    </source>
</reference>
<dbReference type="Proteomes" id="UP000267081">
    <property type="component" value="Unassembled WGS sequence"/>
</dbReference>
<gene>
    <name evidence="6" type="ORF">EIY87_03995</name>
</gene>
<protein>
    <submittedName>
        <fullName evidence="6">LysR family transcriptional regulator</fullName>
    </submittedName>
</protein>
<evidence type="ECO:0000256" key="1">
    <source>
        <dbReference type="ARBA" id="ARBA00009437"/>
    </source>
</evidence>
<dbReference type="GO" id="GO:0000976">
    <property type="term" value="F:transcription cis-regulatory region binding"/>
    <property type="evidence" value="ECO:0007669"/>
    <property type="project" value="TreeGrafter"/>
</dbReference>
<dbReference type="SUPFAM" id="SSF46785">
    <property type="entry name" value="Winged helix' DNA-binding domain"/>
    <property type="match status" value="1"/>
</dbReference>
<dbReference type="Gene3D" id="1.10.10.10">
    <property type="entry name" value="Winged helix-like DNA-binding domain superfamily/Winged helix DNA-binding domain"/>
    <property type="match status" value="1"/>
</dbReference>
<evidence type="ECO:0000259" key="5">
    <source>
        <dbReference type="PROSITE" id="PS50931"/>
    </source>
</evidence>
<dbReference type="InterPro" id="IPR000847">
    <property type="entry name" value="LysR_HTH_N"/>
</dbReference>
<dbReference type="PROSITE" id="PS50931">
    <property type="entry name" value="HTH_LYSR"/>
    <property type="match status" value="1"/>
</dbReference>
<keyword evidence="2" id="KW-0805">Transcription regulation</keyword>
<organism evidence="6 7">
    <name type="scientific">Amycolatopsis eburnea</name>
    <dbReference type="NCBI Taxonomy" id="2267691"/>
    <lineage>
        <taxon>Bacteria</taxon>
        <taxon>Bacillati</taxon>
        <taxon>Actinomycetota</taxon>
        <taxon>Actinomycetes</taxon>
        <taxon>Pseudonocardiales</taxon>
        <taxon>Pseudonocardiaceae</taxon>
        <taxon>Amycolatopsis</taxon>
    </lineage>
</organism>
<dbReference type="Pfam" id="PF00126">
    <property type="entry name" value="HTH_1"/>
    <property type="match status" value="1"/>
</dbReference>
<keyword evidence="3" id="KW-0238">DNA-binding</keyword>
<sequence length="282" mass="29724">MDLDLLRTFLAVHRAGSLTGAAPSLGLSQPTVTAQVRALEEELGQQLFVRRARGVTPTSAADELAARIAPHVDALAAVTVGDDPFAAPVHLAGPAELTTIRVLPALAGLVASGLRLRVTFGLADDLLAGLAERRYDLVVSTIRPRPRRRGLAATPLTDEEFVLVGPRGFDGDPRTAPLVAYAEDLPIIRRYWRSVLGVRPPAGPAVVVPDLRGVLTCVLAGFGVSVLPRYLCAAELASGALIALLEPEEPPINTLFAVTRAEPCRAGPAAVRDALLADAARW</sequence>
<evidence type="ECO:0000256" key="4">
    <source>
        <dbReference type="ARBA" id="ARBA00023163"/>
    </source>
</evidence>
<dbReference type="CDD" id="cd05466">
    <property type="entry name" value="PBP2_LTTR_substrate"/>
    <property type="match status" value="1"/>
</dbReference>
<comment type="similarity">
    <text evidence="1">Belongs to the LysR transcriptional regulatory family.</text>
</comment>
<comment type="caution">
    <text evidence="6">The sequence shown here is derived from an EMBL/GenBank/DDBJ whole genome shotgun (WGS) entry which is preliminary data.</text>
</comment>
<evidence type="ECO:0000256" key="3">
    <source>
        <dbReference type="ARBA" id="ARBA00023125"/>
    </source>
</evidence>
<dbReference type="PANTHER" id="PTHR30126">
    <property type="entry name" value="HTH-TYPE TRANSCRIPTIONAL REGULATOR"/>
    <property type="match status" value="1"/>
</dbReference>
<dbReference type="PANTHER" id="PTHR30126:SF39">
    <property type="entry name" value="HTH-TYPE TRANSCRIPTIONAL REGULATOR CYSL"/>
    <property type="match status" value="1"/>
</dbReference>
<dbReference type="AlphaFoldDB" id="A0A3R9KR24"/>
<dbReference type="EMBL" id="RSEC01000021">
    <property type="protein sequence ID" value="RSD23576.1"/>
    <property type="molecule type" value="Genomic_DNA"/>
</dbReference>
<dbReference type="Gene3D" id="3.40.190.290">
    <property type="match status" value="1"/>
</dbReference>
<dbReference type="SUPFAM" id="SSF53850">
    <property type="entry name" value="Periplasmic binding protein-like II"/>
    <property type="match status" value="1"/>
</dbReference>
<dbReference type="InterPro" id="IPR036388">
    <property type="entry name" value="WH-like_DNA-bd_sf"/>
</dbReference>
<evidence type="ECO:0000256" key="2">
    <source>
        <dbReference type="ARBA" id="ARBA00023015"/>
    </source>
</evidence>
<evidence type="ECO:0000313" key="6">
    <source>
        <dbReference type="EMBL" id="RSD23576.1"/>
    </source>
</evidence>
<proteinExistence type="inferred from homology"/>
<name>A0A3R9KR24_9PSEU</name>
<keyword evidence="4" id="KW-0804">Transcription</keyword>
<dbReference type="Pfam" id="PF03466">
    <property type="entry name" value="LysR_substrate"/>
    <property type="match status" value="1"/>
</dbReference>
<dbReference type="OrthoDB" id="8417889at2"/>